<keyword evidence="2" id="KW-1185">Reference proteome</keyword>
<gene>
    <name evidence="1" type="ORF">LshimejAT787_1600750</name>
</gene>
<dbReference type="EMBL" id="BRPK01000016">
    <property type="protein sequence ID" value="GLB44145.1"/>
    <property type="molecule type" value="Genomic_DNA"/>
</dbReference>
<dbReference type="Proteomes" id="UP001063166">
    <property type="component" value="Unassembled WGS sequence"/>
</dbReference>
<protein>
    <submittedName>
        <fullName evidence="1">Uncharacterized protein</fullName>
    </submittedName>
</protein>
<name>A0A9P3PW99_LYOSH</name>
<reference evidence="1" key="1">
    <citation type="submission" date="2022-07" db="EMBL/GenBank/DDBJ databases">
        <title>The genome of Lyophyllum shimeji provides insight into the initial evolution of ectomycorrhizal fungal genome.</title>
        <authorList>
            <person name="Kobayashi Y."/>
            <person name="Shibata T."/>
            <person name="Hirakawa H."/>
            <person name="Shigenobu S."/>
            <person name="Nishiyama T."/>
            <person name="Yamada A."/>
            <person name="Hasebe M."/>
            <person name="Kawaguchi M."/>
        </authorList>
    </citation>
    <scope>NUCLEOTIDE SEQUENCE</scope>
    <source>
        <strain evidence="1">AT787</strain>
    </source>
</reference>
<evidence type="ECO:0000313" key="1">
    <source>
        <dbReference type="EMBL" id="GLB44145.1"/>
    </source>
</evidence>
<organism evidence="1 2">
    <name type="scientific">Lyophyllum shimeji</name>
    <name type="common">Hon-shimeji</name>
    <name type="synonym">Tricholoma shimeji</name>
    <dbReference type="NCBI Taxonomy" id="47721"/>
    <lineage>
        <taxon>Eukaryota</taxon>
        <taxon>Fungi</taxon>
        <taxon>Dikarya</taxon>
        <taxon>Basidiomycota</taxon>
        <taxon>Agaricomycotina</taxon>
        <taxon>Agaricomycetes</taxon>
        <taxon>Agaricomycetidae</taxon>
        <taxon>Agaricales</taxon>
        <taxon>Tricholomatineae</taxon>
        <taxon>Lyophyllaceae</taxon>
        <taxon>Lyophyllum</taxon>
    </lineage>
</organism>
<proteinExistence type="predicted"/>
<sequence length="80" mass="8832">MEAQLGHACARRLHLHLEGETAALYALVTLRPHELGVENDSNAHWGGSDCRHIKGNRIPVKRLYSGCRSHGSNLVPSRPI</sequence>
<comment type="caution">
    <text evidence="1">The sequence shown here is derived from an EMBL/GenBank/DDBJ whole genome shotgun (WGS) entry which is preliminary data.</text>
</comment>
<dbReference type="AlphaFoldDB" id="A0A9P3PW99"/>
<accession>A0A9P3PW99</accession>
<evidence type="ECO:0000313" key="2">
    <source>
        <dbReference type="Proteomes" id="UP001063166"/>
    </source>
</evidence>